<accession>A0ABP7GSH7</accession>
<comment type="function">
    <text evidence="1">Required for the transposition of the insertion element.</text>
</comment>
<protein>
    <submittedName>
        <fullName evidence="6">Uncharacterized protein</fullName>
    </submittedName>
</protein>
<evidence type="ECO:0000313" key="6">
    <source>
        <dbReference type="EMBL" id="GAA3773213.1"/>
    </source>
</evidence>
<name>A0ABP7GSH7_9MICO</name>
<evidence type="ECO:0000256" key="2">
    <source>
        <dbReference type="ARBA" id="ARBA00010961"/>
    </source>
</evidence>
<evidence type="ECO:0000256" key="5">
    <source>
        <dbReference type="ARBA" id="ARBA00023172"/>
    </source>
</evidence>
<evidence type="ECO:0000313" key="7">
    <source>
        <dbReference type="Proteomes" id="UP001500540"/>
    </source>
</evidence>
<reference evidence="7" key="1">
    <citation type="journal article" date="2019" name="Int. J. Syst. Evol. Microbiol.">
        <title>The Global Catalogue of Microorganisms (GCM) 10K type strain sequencing project: providing services to taxonomists for standard genome sequencing and annotation.</title>
        <authorList>
            <consortium name="The Broad Institute Genomics Platform"/>
            <consortium name="The Broad Institute Genome Sequencing Center for Infectious Disease"/>
            <person name="Wu L."/>
            <person name="Ma J."/>
        </authorList>
    </citation>
    <scope>NUCLEOTIDE SEQUENCE [LARGE SCALE GENOMIC DNA]</scope>
    <source>
        <strain evidence="7">JCM 16950</strain>
    </source>
</reference>
<keyword evidence="4" id="KW-0238">DNA-binding</keyword>
<dbReference type="EMBL" id="BAABAF010000009">
    <property type="protein sequence ID" value="GAA3773213.1"/>
    <property type="molecule type" value="Genomic_DNA"/>
</dbReference>
<sequence length="79" mass="8708">MLRQGDPARTRVATLRVHFARNITQKLGSARSKPVNALITTIFAQTTPEALLAQYHAVTDSRRGSFPEIADMLWAAEAT</sequence>
<keyword evidence="7" id="KW-1185">Reference proteome</keyword>
<keyword evidence="3" id="KW-0815">Transposition</keyword>
<keyword evidence="5" id="KW-0233">DNA recombination</keyword>
<comment type="caution">
    <text evidence="6">The sequence shown here is derived from an EMBL/GenBank/DDBJ whole genome shotgun (WGS) entry which is preliminary data.</text>
</comment>
<evidence type="ECO:0000256" key="1">
    <source>
        <dbReference type="ARBA" id="ARBA00002190"/>
    </source>
</evidence>
<dbReference type="Proteomes" id="UP001500540">
    <property type="component" value="Unassembled WGS sequence"/>
</dbReference>
<gene>
    <name evidence="6" type="ORF">GCM10022240_26440</name>
</gene>
<evidence type="ECO:0000256" key="4">
    <source>
        <dbReference type="ARBA" id="ARBA00023125"/>
    </source>
</evidence>
<dbReference type="InterPro" id="IPR001207">
    <property type="entry name" value="Transposase_mutator"/>
</dbReference>
<comment type="similarity">
    <text evidence="2">Belongs to the transposase mutator family.</text>
</comment>
<proteinExistence type="inferred from homology"/>
<evidence type="ECO:0000256" key="3">
    <source>
        <dbReference type="ARBA" id="ARBA00022578"/>
    </source>
</evidence>
<organism evidence="6 7">
    <name type="scientific">Microbacterium kribbense</name>
    <dbReference type="NCBI Taxonomy" id="433645"/>
    <lineage>
        <taxon>Bacteria</taxon>
        <taxon>Bacillati</taxon>
        <taxon>Actinomycetota</taxon>
        <taxon>Actinomycetes</taxon>
        <taxon>Micrococcales</taxon>
        <taxon>Microbacteriaceae</taxon>
        <taxon>Microbacterium</taxon>
    </lineage>
</organism>
<dbReference type="Pfam" id="PF00872">
    <property type="entry name" value="Transposase_mut"/>
    <property type="match status" value="1"/>
</dbReference>